<dbReference type="InterPro" id="IPR015310">
    <property type="entry name" value="AHSA1-like_N"/>
</dbReference>
<protein>
    <recommendedName>
        <fullName evidence="2">Activator of Hsp90 ATPase AHSA1-like N-terminal domain-containing protein</fullName>
    </recommendedName>
</protein>
<reference evidence="4" key="1">
    <citation type="submission" date="2016-04" db="EMBL/GenBank/DDBJ databases">
        <title>Comparative genomics of biotechnologically important yeasts.</title>
        <authorList>
            <consortium name="DOE Joint Genome Institute"/>
            <person name="Riley R."/>
            <person name="Haridas S."/>
            <person name="Wolfe K.H."/>
            <person name="Lopes M.R."/>
            <person name="Hittinger C.T."/>
            <person name="Goker M."/>
            <person name="Salamov A."/>
            <person name="Wisecaver J."/>
            <person name="Long T.M."/>
            <person name="Aerts A.L."/>
            <person name="Barry K."/>
            <person name="Choi C."/>
            <person name="Clum A."/>
            <person name="Coughlan A.Y."/>
            <person name="Deshpande S."/>
            <person name="Douglass A.P."/>
            <person name="Hanson S.J."/>
            <person name="Klenk H.-P."/>
            <person name="Labutti K."/>
            <person name="Lapidus A."/>
            <person name="Lindquist E."/>
            <person name="Lipzen A."/>
            <person name="Meier-Kolthoff J.P."/>
            <person name="Ohm R.A."/>
            <person name="Otillar R.P."/>
            <person name="Pangilinan J."/>
            <person name="Peng Y."/>
            <person name="Rokas A."/>
            <person name="Rosa C.A."/>
            <person name="Scheuner C."/>
            <person name="Sibirny A.A."/>
            <person name="Slot J.C."/>
            <person name="Stielow J.B."/>
            <person name="Sun H."/>
            <person name="Kurtzman C.P."/>
            <person name="Blackwell M."/>
            <person name="Grigoriev I.V."/>
            <person name="Jeffries T.W."/>
        </authorList>
    </citation>
    <scope>NUCLEOTIDE SEQUENCE [LARGE SCALE GENOMIC DNA]</scope>
    <source>
        <strain evidence="4">NRRL YB-2248</strain>
    </source>
</reference>
<name>A0A1E4T718_9ASCO</name>
<evidence type="ECO:0000313" key="3">
    <source>
        <dbReference type="EMBL" id="ODV87567.1"/>
    </source>
</evidence>
<keyword evidence="4" id="KW-1185">Reference proteome</keyword>
<evidence type="ECO:0000313" key="4">
    <source>
        <dbReference type="Proteomes" id="UP000094801"/>
    </source>
</evidence>
<dbReference type="SMART" id="SM01000">
    <property type="entry name" value="Aha1_N"/>
    <property type="match status" value="1"/>
</dbReference>
<dbReference type="GO" id="GO:0005829">
    <property type="term" value="C:cytosol"/>
    <property type="evidence" value="ECO:0007669"/>
    <property type="project" value="TreeGrafter"/>
</dbReference>
<dbReference type="Pfam" id="PF09229">
    <property type="entry name" value="Aha1_N"/>
    <property type="match status" value="1"/>
</dbReference>
<dbReference type="InterPro" id="IPR036338">
    <property type="entry name" value="Aha1"/>
</dbReference>
<evidence type="ECO:0000259" key="2">
    <source>
        <dbReference type="SMART" id="SM01000"/>
    </source>
</evidence>
<proteinExistence type="inferred from homology"/>
<dbReference type="EMBL" id="KV453848">
    <property type="protein sequence ID" value="ODV87567.1"/>
    <property type="molecule type" value="Genomic_DNA"/>
</dbReference>
<dbReference type="OrthoDB" id="567237at2759"/>
<dbReference type="PANTHER" id="PTHR13009">
    <property type="entry name" value="HEAT SHOCK PROTEIN 90 HSP90 CO-CHAPERONE AHA-1"/>
    <property type="match status" value="1"/>
</dbReference>
<dbReference type="AlphaFoldDB" id="A0A1E4T718"/>
<dbReference type="SUPFAM" id="SSF103111">
    <property type="entry name" value="Activator of Hsp90 ATPase, Aha1"/>
    <property type="match status" value="1"/>
</dbReference>
<dbReference type="STRING" id="983967.A0A1E4T718"/>
<dbReference type="Gene3D" id="3.15.10.20">
    <property type="entry name" value="Activator of Hsp90 ATPase Aha1, N-terminal domain"/>
    <property type="match status" value="1"/>
</dbReference>
<gene>
    <name evidence="3" type="ORF">CANARDRAFT_97726</name>
</gene>
<dbReference type="PANTHER" id="PTHR13009:SF15">
    <property type="entry name" value="HSP90 CO-CHAPERONE HCH1"/>
    <property type="match status" value="1"/>
</dbReference>
<dbReference type="GO" id="GO:0006457">
    <property type="term" value="P:protein folding"/>
    <property type="evidence" value="ECO:0007669"/>
    <property type="project" value="TreeGrafter"/>
</dbReference>
<feature type="domain" description="Activator of Hsp90 ATPase AHSA1-like N-terminal" evidence="2">
    <location>
        <begin position="14"/>
        <end position="145"/>
    </location>
</feature>
<evidence type="ECO:0000256" key="1">
    <source>
        <dbReference type="ARBA" id="ARBA00006817"/>
    </source>
</evidence>
<dbReference type="Proteomes" id="UP000094801">
    <property type="component" value="Unassembled WGS sequence"/>
</dbReference>
<dbReference type="GO" id="GO:0051087">
    <property type="term" value="F:protein-folding chaperone binding"/>
    <property type="evidence" value="ECO:0007669"/>
    <property type="project" value="InterPro"/>
</dbReference>
<organism evidence="3 4">
    <name type="scientific">[Candida] arabinofermentans NRRL YB-2248</name>
    <dbReference type="NCBI Taxonomy" id="983967"/>
    <lineage>
        <taxon>Eukaryota</taxon>
        <taxon>Fungi</taxon>
        <taxon>Dikarya</taxon>
        <taxon>Ascomycota</taxon>
        <taxon>Saccharomycotina</taxon>
        <taxon>Pichiomycetes</taxon>
        <taxon>Pichiales</taxon>
        <taxon>Pichiaceae</taxon>
        <taxon>Ogataea</taxon>
        <taxon>Ogataea/Candida clade</taxon>
    </lineage>
</organism>
<sequence length="153" mass="18075">MSIVHNPNNWHWIDKNCLPWANTYLEKNLLNLSASKDDFEMVVSSIKPLTGDCDVTQRKGKIRCIFELNLEFNIKLINKELDKDQEDIIYDVKLLEFEHDQDESDYQFDIKNGRIEYKKLIRDTLIPEVLKVLLKFQPDLLEAQQPSLQHNTN</sequence>
<dbReference type="GO" id="GO:0001671">
    <property type="term" value="F:ATPase activator activity"/>
    <property type="evidence" value="ECO:0007669"/>
    <property type="project" value="InterPro"/>
</dbReference>
<accession>A0A1E4T718</accession>
<comment type="similarity">
    <text evidence="1">Belongs to the AHA1 family.</text>
</comment>